<sequence>MIGYVTIGSADPAAAAAFFDPLFAELGGARAYTLETMIAWGFGPKRPLIMVTRPWNGEAATPGNGAMIALMARDAAQVNRLHALALSLGGRDEGAPGPRGEGFYGGYFRDPEGNKFNAFVYG</sequence>
<feature type="domain" description="Glyoxalase-like" evidence="1">
    <location>
        <begin position="5"/>
        <end position="118"/>
    </location>
</feature>
<evidence type="ECO:0000313" key="3">
    <source>
        <dbReference type="Proteomes" id="UP000314011"/>
    </source>
</evidence>
<dbReference type="RefSeq" id="WP_140193061.1">
    <property type="nucleotide sequence ID" value="NZ_CP065915.1"/>
</dbReference>
<proteinExistence type="predicted"/>
<accession>A0A5C5GCA5</accession>
<organism evidence="2 3">
    <name type="scientific">Pelagovum pacificum</name>
    <dbReference type="NCBI Taxonomy" id="2588711"/>
    <lineage>
        <taxon>Bacteria</taxon>
        <taxon>Pseudomonadati</taxon>
        <taxon>Pseudomonadota</taxon>
        <taxon>Alphaproteobacteria</taxon>
        <taxon>Rhodobacterales</taxon>
        <taxon>Paracoccaceae</taxon>
        <taxon>Pelagovum</taxon>
    </lineage>
</organism>
<dbReference type="OrthoDB" id="9807407at2"/>
<dbReference type="PANTHER" id="PTHR35006">
    <property type="entry name" value="GLYOXALASE FAMILY PROTEIN (AFU_ORTHOLOGUE AFUA_5G14830)"/>
    <property type="match status" value="1"/>
</dbReference>
<comment type="caution">
    <text evidence="2">The sequence shown here is derived from an EMBL/GenBank/DDBJ whole genome shotgun (WGS) entry which is preliminary data.</text>
</comment>
<dbReference type="CDD" id="cd07262">
    <property type="entry name" value="VOC_like"/>
    <property type="match status" value="1"/>
</dbReference>
<dbReference type="SUPFAM" id="SSF54593">
    <property type="entry name" value="Glyoxalase/Bleomycin resistance protein/Dihydroxybiphenyl dioxygenase"/>
    <property type="match status" value="1"/>
</dbReference>
<dbReference type="Pfam" id="PF18029">
    <property type="entry name" value="Glyoxalase_6"/>
    <property type="match status" value="1"/>
</dbReference>
<dbReference type="Proteomes" id="UP000314011">
    <property type="component" value="Unassembled WGS sequence"/>
</dbReference>
<evidence type="ECO:0000313" key="2">
    <source>
        <dbReference type="EMBL" id="TNY32383.1"/>
    </source>
</evidence>
<dbReference type="AlphaFoldDB" id="A0A5C5GCA5"/>
<dbReference type="Gene3D" id="3.10.180.10">
    <property type="entry name" value="2,3-Dihydroxybiphenyl 1,2-Dioxygenase, domain 1"/>
    <property type="match status" value="1"/>
</dbReference>
<dbReference type="InterPro" id="IPR029068">
    <property type="entry name" value="Glyas_Bleomycin-R_OHBP_Dase"/>
</dbReference>
<protein>
    <submittedName>
        <fullName evidence="2">VOC family protein</fullName>
    </submittedName>
</protein>
<name>A0A5C5GCA5_9RHOB</name>
<reference evidence="2 3" key="1">
    <citation type="submission" date="2019-06" db="EMBL/GenBank/DDBJ databases">
        <title>Genome of new Rhodobacteraceae sp. SM1903.</title>
        <authorList>
            <person name="Ren X."/>
        </authorList>
    </citation>
    <scope>NUCLEOTIDE SEQUENCE [LARGE SCALE GENOMIC DNA]</scope>
    <source>
        <strain evidence="2 3">SM1903</strain>
    </source>
</reference>
<evidence type="ECO:0000259" key="1">
    <source>
        <dbReference type="Pfam" id="PF18029"/>
    </source>
</evidence>
<keyword evidence="3" id="KW-1185">Reference proteome</keyword>
<dbReference type="InterPro" id="IPR041581">
    <property type="entry name" value="Glyoxalase_6"/>
</dbReference>
<dbReference type="PANTHER" id="PTHR35006:SF1">
    <property type="entry name" value="BLL2941 PROTEIN"/>
    <property type="match status" value="1"/>
</dbReference>
<dbReference type="EMBL" id="VFFF01000001">
    <property type="protein sequence ID" value="TNY32383.1"/>
    <property type="molecule type" value="Genomic_DNA"/>
</dbReference>
<gene>
    <name evidence="2" type="ORF">FHY64_03565</name>
</gene>